<dbReference type="EMBL" id="KK198760">
    <property type="protein sequence ID" value="KCW61671.1"/>
    <property type="molecule type" value="Genomic_DNA"/>
</dbReference>
<gene>
    <name evidence="4" type="ORF">EUGRSUZ_H04404</name>
</gene>
<evidence type="ECO:0000256" key="3">
    <source>
        <dbReference type="ARBA" id="ARBA00023315"/>
    </source>
</evidence>
<dbReference type="Pfam" id="PF03982">
    <property type="entry name" value="DAGAT"/>
    <property type="match status" value="1"/>
</dbReference>
<evidence type="ECO:0000256" key="2">
    <source>
        <dbReference type="ARBA" id="ARBA00022679"/>
    </source>
</evidence>
<name>A0A059B6Y4_EUCGR</name>
<keyword evidence="2" id="KW-0808">Transferase</keyword>
<accession>A0A059B6Y4</accession>
<dbReference type="InterPro" id="IPR007130">
    <property type="entry name" value="DAGAT"/>
</dbReference>
<evidence type="ECO:0000313" key="4">
    <source>
        <dbReference type="EMBL" id="KCW61671.1"/>
    </source>
</evidence>
<dbReference type="STRING" id="71139.A0A059B6Y4"/>
<dbReference type="InterPro" id="IPR029058">
    <property type="entry name" value="AB_hydrolase_fold"/>
</dbReference>
<dbReference type="GO" id="GO:0016020">
    <property type="term" value="C:membrane"/>
    <property type="evidence" value="ECO:0000318"/>
    <property type="project" value="GO_Central"/>
</dbReference>
<dbReference type="OMA" id="YHILLYP"/>
<dbReference type="GO" id="GO:0019432">
    <property type="term" value="P:triglyceride biosynthetic process"/>
    <property type="evidence" value="ECO:0007669"/>
    <property type="project" value="UniProtKB-ARBA"/>
</dbReference>
<evidence type="ECO:0008006" key="5">
    <source>
        <dbReference type="Google" id="ProtNLM"/>
    </source>
</evidence>
<evidence type="ECO:0000256" key="1">
    <source>
        <dbReference type="ARBA" id="ARBA00005420"/>
    </source>
</evidence>
<protein>
    <recommendedName>
        <fullName evidence="5">Serine aminopeptidase S33 domain-containing protein</fullName>
    </recommendedName>
</protein>
<sequence length="524" mass="59146">MDLQFLRLMWDRPDGGPPLWFCPVESGQPLNNSSVLLFLPGLDGTGSGLILHHKALGRENLVKFAEKTVKAKYASSPHKPIHLVGDSFGGCLALAVAVCNPTIDLVVLLTNPATSFGRSQLQPLLPLLEAMPDGLHFMVLYLLSFAKGDPVKMVTVNTDNMLPLRVALEQLSVNLASLLPCLSVRTLLWKLNLLKSAASYTNSRLNAVNAEVLLLASGKDNMLPSLDEAQRRMNSLKNCRVRTSKTMDMHFYWHDYVLDFLPPSMSEHKVAFNQVVGLFCNASGWALFSTLDDRKIVKGLSRIPSEGPVLLVGYHILMGFELYSLVDEFLREKNIIVRGVAHPEFSSNGKEPLQIFSTIYHILLYPGGVRKALHYKGEEYKLFWPEQPEFVRMAARFGATVVPFGTVGENDITELVFDYNDLMKIPLINNYIRESRRTIRARIPGRLYYLFGKPIKTSGRYESLADRENANELYLQVKSGIESCVAYFLKKQEEDPHQIYFIELYIGPYILVYMEFRHLSPNNP</sequence>
<dbReference type="SUPFAM" id="SSF53474">
    <property type="entry name" value="alpha/beta-Hydrolases"/>
    <property type="match status" value="1"/>
</dbReference>
<dbReference type="InParanoid" id="A0A059B6Y4"/>
<dbReference type="Gene3D" id="3.40.50.1820">
    <property type="entry name" value="alpha/beta hydrolase"/>
    <property type="match status" value="1"/>
</dbReference>
<comment type="similarity">
    <text evidence="1">Belongs to the diacylglycerol acyltransferase family.</text>
</comment>
<organism evidence="4">
    <name type="scientific">Eucalyptus grandis</name>
    <name type="common">Flooded gum</name>
    <dbReference type="NCBI Taxonomy" id="71139"/>
    <lineage>
        <taxon>Eukaryota</taxon>
        <taxon>Viridiplantae</taxon>
        <taxon>Streptophyta</taxon>
        <taxon>Embryophyta</taxon>
        <taxon>Tracheophyta</taxon>
        <taxon>Spermatophyta</taxon>
        <taxon>Magnoliopsida</taxon>
        <taxon>eudicotyledons</taxon>
        <taxon>Gunneridae</taxon>
        <taxon>Pentapetalae</taxon>
        <taxon>rosids</taxon>
        <taxon>malvids</taxon>
        <taxon>Myrtales</taxon>
        <taxon>Myrtaceae</taxon>
        <taxon>Myrtoideae</taxon>
        <taxon>Eucalypteae</taxon>
        <taxon>Eucalyptus</taxon>
    </lineage>
</organism>
<proteinExistence type="inferred from homology"/>
<dbReference type="Gramene" id="KCW61671">
    <property type="protein sequence ID" value="KCW61671"/>
    <property type="gene ID" value="EUGRSUZ_H04404"/>
</dbReference>
<reference evidence="4" key="1">
    <citation type="submission" date="2013-07" db="EMBL/GenBank/DDBJ databases">
        <title>The genome of Eucalyptus grandis.</title>
        <authorList>
            <person name="Schmutz J."/>
            <person name="Hayes R."/>
            <person name="Myburg A."/>
            <person name="Tuskan G."/>
            <person name="Grattapaglia D."/>
            <person name="Rokhsar D.S."/>
        </authorList>
    </citation>
    <scope>NUCLEOTIDE SEQUENCE</scope>
    <source>
        <tissue evidence="4">Leaf extractions</tissue>
    </source>
</reference>
<dbReference type="PANTHER" id="PTHR22753:SF14">
    <property type="entry name" value="MONOACYLGLYCEROL_DIACYLGLYCEROL O-ACYLTRANSFERASE"/>
    <property type="match status" value="1"/>
</dbReference>
<keyword evidence="3" id="KW-0012">Acyltransferase</keyword>
<dbReference type="PANTHER" id="PTHR22753">
    <property type="entry name" value="TRANSMEMBRANE PROTEIN 68"/>
    <property type="match status" value="1"/>
</dbReference>
<dbReference type="GO" id="GO:0004144">
    <property type="term" value="F:diacylglycerol O-acyltransferase activity"/>
    <property type="evidence" value="ECO:0007669"/>
    <property type="project" value="UniProtKB-ARBA"/>
</dbReference>
<dbReference type="AlphaFoldDB" id="A0A059B6Y4"/>